<proteinExistence type="predicted"/>
<comment type="caution">
    <text evidence="1">The sequence shown here is derived from an EMBL/GenBank/DDBJ whole genome shotgun (WGS) entry which is preliminary data.</text>
</comment>
<dbReference type="EMBL" id="CM029047">
    <property type="protein sequence ID" value="KAG2584282.1"/>
    <property type="molecule type" value="Genomic_DNA"/>
</dbReference>
<dbReference type="AlphaFoldDB" id="A0A8T0RE58"/>
<gene>
    <name evidence="1" type="ORF">PVAP13_6KG290612</name>
</gene>
<evidence type="ECO:0000313" key="1">
    <source>
        <dbReference type="EMBL" id="KAG2584282.1"/>
    </source>
</evidence>
<sequence length="132" mass="14796">MAWHTRLYWFLEGIDGGRFFLARSFGDQSVPLHELAGYGQGTSYRSRRTFTFITQPPGAGEPVACRLDGPLLRRRGIQRKTWRTVVHRRGRSSYGRALASHARGTGFDSPRLQISRFAVSFGGSCSNPLHAI</sequence>
<organism evidence="1 2">
    <name type="scientific">Panicum virgatum</name>
    <name type="common">Blackwell switchgrass</name>
    <dbReference type="NCBI Taxonomy" id="38727"/>
    <lineage>
        <taxon>Eukaryota</taxon>
        <taxon>Viridiplantae</taxon>
        <taxon>Streptophyta</taxon>
        <taxon>Embryophyta</taxon>
        <taxon>Tracheophyta</taxon>
        <taxon>Spermatophyta</taxon>
        <taxon>Magnoliopsida</taxon>
        <taxon>Liliopsida</taxon>
        <taxon>Poales</taxon>
        <taxon>Poaceae</taxon>
        <taxon>PACMAD clade</taxon>
        <taxon>Panicoideae</taxon>
        <taxon>Panicodae</taxon>
        <taxon>Paniceae</taxon>
        <taxon>Panicinae</taxon>
        <taxon>Panicum</taxon>
        <taxon>Panicum sect. Hiantes</taxon>
    </lineage>
</organism>
<protein>
    <submittedName>
        <fullName evidence="1">Uncharacterized protein</fullName>
    </submittedName>
</protein>
<name>A0A8T0RE58_PANVG</name>
<evidence type="ECO:0000313" key="2">
    <source>
        <dbReference type="Proteomes" id="UP000823388"/>
    </source>
</evidence>
<dbReference type="Proteomes" id="UP000823388">
    <property type="component" value="Chromosome 6K"/>
</dbReference>
<keyword evidence="2" id="KW-1185">Reference proteome</keyword>
<reference evidence="1" key="1">
    <citation type="submission" date="2020-05" db="EMBL/GenBank/DDBJ databases">
        <title>WGS assembly of Panicum virgatum.</title>
        <authorList>
            <person name="Lovell J.T."/>
            <person name="Jenkins J."/>
            <person name="Shu S."/>
            <person name="Juenger T.E."/>
            <person name="Schmutz J."/>
        </authorList>
    </citation>
    <scope>NUCLEOTIDE SEQUENCE</scope>
    <source>
        <strain evidence="1">AP13</strain>
    </source>
</reference>
<accession>A0A8T0RE58</accession>